<dbReference type="InterPro" id="IPR002455">
    <property type="entry name" value="GPCR3_GABA-B"/>
</dbReference>
<evidence type="ECO:0000256" key="15">
    <source>
        <dbReference type="ARBA" id="ARBA00023257"/>
    </source>
</evidence>
<dbReference type="PRINTS" id="PR01176">
    <property type="entry name" value="GABABRECEPTR"/>
</dbReference>
<evidence type="ECO:0000259" key="17">
    <source>
        <dbReference type="PROSITE" id="PS50041"/>
    </source>
</evidence>
<evidence type="ECO:0000256" key="6">
    <source>
        <dbReference type="ARBA" id="ARBA00022989"/>
    </source>
</evidence>
<evidence type="ECO:0000256" key="16">
    <source>
        <dbReference type="ARBA" id="ARBA00034104"/>
    </source>
</evidence>
<evidence type="ECO:0000256" key="1">
    <source>
        <dbReference type="ARBA" id="ARBA00008991"/>
    </source>
</evidence>
<dbReference type="Pfam" id="PF01094">
    <property type="entry name" value="ANF_receptor"/>
    <property type="match status" value="1"/>
</dbReference>
<evidence type="ECO:0000256" key="5">
    <source>
        <dbReference type="ARBA" id="ARBA00022729"/>
    </source>
</evidence>
<evidence type="ECO:0000313" key="18">
    <source>
        <dbReference type="EMBL" id="KAJ8044813.1"/>
    </source>
</evidence>
<keyword evidence="19" id="KW-1185">Reference proteome</keyword>
<protein>
    <submittedName>
        <fullName evidence="18">Gamma-aminobutyric acid type B receptor subunit 1</fullName>
    </submittedName>
</protein>
<keyword evidence="9" id="KW-0175">Coiled coil</keyword>
<keyword evidence="6" id="KW-1133">Transmembrane helix</keyword>
<proteinExistence type="inferred from homology"/>
<feature type="domain" description="C-type lectin" evidence="17">
    <location>
        <begin position="466"/>
        <end position="574"/>
    </location>
</feature>
<evidence type="ECO:0000256" key="4">
    <source>
        <dbReference type="ARBA" id="ARBA00022692"/>
    </source>
</evidence>
<dbReference type="InterPro" id="IPR001304">
    <property type="entry name" value="C-type_lectin-like"/>
</dbReference>
<evidence type="ECO:0000256" key="3">
    <source>
        <dbReference type="ARBA" id="ARBA00022553"/>
    </source>
</evidence>
<evidence type="ECO:0000256" key="12">
    <source>
        <dbReference type="ARBA" id="ARBA00023170"/>
    </source>
</evidence>
<dbReference type="Proteomes" id="UP001152320">
    <property type="component" value="Chromosome 3"/>
</dbReference>
<dbReference type="PANTHER" id="PTHR10519:SF20">
    <property type="entry name" value="G-PROTEIN COUPLED RECEPTOR 156-RELATED"/>
    <property type="match status" value="1"/>
</dbReference>
<dbReference type="SUPFAM" id="SSF53822">
    <property type="entry name" value="Periplasmic binding protein-like I"/>
    <property type="match status" value="1"/>
</dbReference>
<dbReference type="SMART" id="SM00034">
    <property type="entry name" value="CLECT"/>
    <property type="match status" value="1"/>
</dbReference>
<dbReference type="Gene3D" id="3.10.100.10">
    <property type="entry name" value="Mannose-Binding Protein A, subunit A"/>
    <property type="match status" value="1"/>
</dbReference>
<dbReference type="Gene3D" id="3.40.50.2300">
    <property type="match status" value="2"/>
</dbReference>
<evidence type="ECO:0000256" key="9">
    <source>
        <dbReference type="ARBA" id="ARBA00023054"/>
    </source>
</evidence>
<comment type="similarity">
    <text evidence="1">Belongs to the G-protein coupled receptor 3 family. GABA-B receptor subfamily.</text>
</comment>
<organism evidence="18 19">
    <name type="scientific">Holothuria leucospilota</name>
    <name type="common">Black long sea cucumber</name>
    <name type="synonym">Mertensiothuria leucospilota</name>
    <dbReference type="NCBI Taxonomy" id="206669"/>
    <lineage>
        <taxon>Eukaryota</taxon>
        <taxon>Metazoa</taxon>
        <taxon>Echinodermata</taxon>
        <taxon>Eleutherozoa</taxon>
        <taxon>Echinozoa</taxon>
        <taxon>Holothuroidea</taxon>
        <taxon>Aspidochirotacea</taxon>
        <taxon>Aspidochirotida</taxon>
        <taxon>Holothuriidae</taxon>
        <taxon>Holothuria</taxon>
    </lineage>
</organism>
<keyword evidence="8" id="KW-0297">G-protein coupled receptor</keyword>
<dbReference type="PRINTS" id="PR01177">
    <property type="entry name" value="GABAB1RECPTR"/>
</dbReference>
<evidence type="ECO:0000256" key="8">
    <source>
        <dbReference type="ARBA" id="ARBA00023040"/>
    </source>
</evidence>
<dbReference type="FunFam" id="3.40.50.2300:FF:000072">
    <property type="entry name" value="Gamma-aminobutyric acid type B receptor subunit 2"/>
    <property type="match status" value="1"/>
</dbReference>
<accession>A0A9Q1CHG0</accession>
<keyword evidence="5" id="KW-0732">Signal</keyword>
<dbReference type="InterPro" id="IPR001828">
    <property type="entry name" value="ANF_lig-bd_rcpt"/>
</dbReference>
<dbReference type="AlphaFoldDB" id="A0A9Q1CHG0"/>
<reference evidence="18" key="1">
    <citation type="submission" date="2021-10" db="EMBL/GenBank/DDBJ databases">
        <title>Tropical sea cucumber genome reveals ecological adaptation and Cuvierian tubules defense mechanism.</title>
        <authorList>
            <person name="Chen T."/>
        </authorList>
    </citation>
    <scope>NUCLEOTIDE SEQUENCE</scope>
    <source>
        <strain evidence="18">Nanhai2018</strain>
        <tissue evidence="18">Muscle</tissue>
    </source>
</reference>
<evidence type="ECO:0000256" key="10">
    <source>
        <dbReference type="ARBA" id="ARBA00023136"/>
    </source>
</evidence>
<keyword evidence="3" id="KW-0597">Phosphoprotein</keyword>
<comment type="caution">
    <text evidence="18">The sequence shown here is derived from an EMBL/GenBank/DDBJ whole genome shotgun (WGS) entry which is preliminary data.</text>
</comment>
<dbReference type="FunFam" id="3.40.50.2300:FF:000379">
    <property type="entry name" value="Gamma-aminobutyric acid B receptor"/>
    <property type="match status" value="1"/>
</dbReference>
<dbReference type="EMBL" id="JAIZAY010000003">
    <property type="protein sequence ID" value="KAJ8044813.1"/>
    <property type="molecule type" value="Genomic_DNA"/>
</dbReference>
<keyword evidence="15" id="KW-0628">Postsynaptic cell membrane</keyword>
<evidence type="ECO:0000256" key="13">
    <source>
        <dbReference type="ARBA" id="ARBA00023180"/>
    </source>
</evidence>
<keyword evidence="14" id="KW-0807">Transducer</keyword>
<dbReference type="GO" id="GO:0038039">
    <property type="term" value="C:G protein-coupled receptor heterodimeric complex"/>
    <property type="evidence" value="ECO:0007669"/>
    <property type="project" value="TreeGrafter"/>
</dbReference>
<evidence type="ECO:0000256" key="7">
    <source>
        <dbReference type="ARBA" id="ARBA00023018"/>
    </source>
</evidence>
<keyword evidence="4" id="KW-0812">Transmembrane</keyword>
<dbReference type="PROSITE" id="PS50041">
    <property type="entry name" value="C_TYPE_LECTIN_2"/>
    <property type="match status" value="1"/>
</dbReference>
<dbReference type="PANTHER" id="PTHR10519">
    <property type="entry name" value="GABA-B RECEPTOR"/>
    <property type="match status" value="1"/>
</dbReference>
<dbReference type="GO" id="GO:0045211">
    <property type="term" value="C:postsynaptic membrane"/>
    <property type="evidence" value="ECO:0007669"/>
    <property type="project" value="UniProtKB-SubCell"/>
</dbReference>
<evidence type="ECO:0000256" key="11">
    <source>
        <dbReference type="ARBA" id="ARBA00023157"/>
    </source>
</evidence>
<dbReference type="GO" id="GO:0007214">
    <property type="term" value="P:gamma-aminobutyric acid signaling pathway"/>
    <property type="evidence" value="ECO:0007669"/>
    <property type="project" value="TreeGrafter"/>
</dbReference>
<name>A0A9Q1CHG0_HOLLE</name>
<keyword evidence="13" id="KW-0325">Glycoprotein</keyword>
<dbReference type="InterPro" id="IPR016186">
    <property type="entry name" value="C-type_lectin-like/link_sf"/>
</dbReference>
<keyword evidence="2" id="KW-1003">Cell membrane</keyword>
<keyword evidence="10" id="KW-0472">Membrane</keyword>
<keyword evidence="7" id="KW-0770">Synapse</keyword>
<gene>
    <name evidence="18" type="ORF">HOLleu_07674</name>
</gene>
<dbReference type="InterPro" id="IPR016187">
    <property type="entry name" value="CTDL_fold"/>
</dbReference>
<dbReference type="GO" id="GO:0004965">
    <property type="term" value="F:G protein-coupled GABA receptor activity"/>
    <property type="evidence" value="ECO:0007669"/>
    <property type="project" value="InterPro"/>
</dbReference>
<dbReference type="SUPFAM" id="SSF56436">
    <property type="entry name" value="C-type lectin-like"/>
    <property type="match status" value="1"/>
</dbReference>
<dbReference type="CDD" id="cd06366">
    <property type="entry name" value="PBP1_GABAb_receptor"/>
    <property type="match status" value="1"/>
</dbReference>
<keyword evidence="11" id="KW-1015">Disulfide bond</keyword>
<evidence type="ECO:0000313" key="19">
    <source>
        <dbReference type="Proteomes" id="UP001152320"/>
    </source>
</evidence>
<comment type="subcellular location">
    <subcellularLocation>
        <location evidence="16">Postsynaptic cell membrane</location>
        <topology evidence="16">Multi-pass membrane protein</topology>
    </subcellularLocation>
</comment>
<dbReference type="Pfam" id="PF00059">
    <property type="entry name" value="Lectin_C"/>
    <property type="match status" value="1"/>
</dbReference>
<dbReference type="CDD" id="cd00037">
    <property type="entry name" value="CLECT"/>
    <property type="match status" value="1"/>
</dbReference>
<dbReference type="InterPro" id="IPR028082">
    <property type="entry name" value="Peripla_BP_I"/>
</dbReference>
<evidence type="ECO:0000256" key="14">
    <source>
        <dbReference type="ARBA" id="ARBA00023224"/>
    </source>
</evidence>
<sequence>MLIITISVSAGDTNVTLAPYLRSTDVPLVSSITPDSKIITSGSPYHADMGKWFTDGYHFTRETPTSSSTDEIPLFLSALFSLNGIGWNVSGLLVTADLALKHVNDNPDILPGYRLFMAPADSECNDGVGIQKFFDQLFQSPTKLAVIGPGCSVAAQPIASTAHFWNLNVISPSASSPALSNRLRFPKFFRLISSETVLNPPSVSLTSLYKWNRVATIHQNIEIFTLTIADLLIRLKQKNITIISSESFDEDPTNQLENLKKQDAKIFIVSMYVKAARKMFCKIYKLGMYGKGYIWFLPGWYGKGWYKVVEDGQDCTVDEMIHTLESSNYISIQERVLADAETMTVAGITRGQYESQLDERFKQEKFAGYNLIPEAHFGYDSIWAVALALHQTAENLKKNAFEDGQHRGLENFSYSDQGMADMLFKALENVSFTGVSGPVTFHQGDRIGSANIYQLQAQCREGWRIHISYCYLFVTSQKSWDEAARHCRDEGGFLVSILSEDENEALIELGHDQIFNGINQWWVSLTQSKEGDLQWSGGQERKVKWSPWKHDILKDLETCYILDAALKTWLPMKCTSTVYSFICKKRAGKYSNFQHDNFCYRLTEPTTNPPLKCK</sequence>
<dbReference type="OrthoDB" id="17569at2759"/>
<evidence type="ECO:0000256" key="2">
    <source>
        <dbReference type="ARBA" id="ARBA00022475"/>
    </source>
</evidence>
<keyword evidence="12 18" id="KW-0675">Receptor</keyword>